<dbReference type="GO" id="GO:0005524">
    <property type="term" value="F:ATP binding"/>
    <property type="evidence" value="ECO:0007669"/>
    <property type="project" value="UniProtKB-KW"/>
</dbReference>
<evidence type="ECO:0000313" key="4">
    <source>
        <dbReference type="EMBL" id="GLR70579.1"/>
    </source>
</evidence>
<evidence type="ECO:0000259" key="3">
    <source>
        <dbReference type="Pfam" id="PF06414"/>
    </source>
</evidence>
<dbReference type="SUPFAM" id="SSF52540">
    <property type="entry name" value="P-loop containing nucleoside triphosphate hydrolases"/>
    <property type="match status" value="1"/>
</dbReference>
<dbReference type="InterPro" id="IPR010488">
    <property type="entry name" value="Zeta_toxin_domain"/>
</dbReference>
<keyword evidence="2" id="KW-0067">ATP-binding</keyword>
<dbReference type="RefSeq" id="WP_284216873.1">
    <property type="nucleotide sequence ID" value="NZ_BSOT01000005.1"/>
</dbReference>
<dbReference type="Proteomes" id="UP001156601">
    <property type="component" value="Unassembled WGS sequence"/>
</dbReference>
<dbReference type="AlphaFoldDB" id="A0AA37WJT0"/>
<comment type="caution">
    <text evidence="4">The sequence shown here is derived from an EMBL/GenBank/DDBJ whole genome shotgun (WGS) entry which is preliminary data.</text>
</comment>
<accession>A0AA37WJT0</accession>
<evidence type="ECO:0000256" key="2">
    <source>
        <dbReference type="ARBA" id="ARBA00022840"/>
    </source>
</evidence>
<keyword evidence="5" id="KW-1185">Reference proteome</keyword>
<sequence>MPQLNIIVGGNGSGKTTFYYRYLSQYNLPFLNADEYAKLTWPDVPEKHSYEAAKEVEKIRQQLLASHQSFCFETVFSHPSKVDFIADAKARNFTINLYVIHIDSSPETNIARVNNRIHQGGHSVPEQKISERIPRMLNNVKLAIPLCDTVSFYDNTDEKETHKCVAILQMNQIKTFRVLPNWVKNIIGEQY</sequence>
<dbReference type="EMBL" id="BSOT01000005">
    <property type="protein sequence ID" value="GLR70579.1"/>
    <property type="molecule type" value="Genomic_DNA"/>
</dbReference>
<gene>
    <name evidence="4" type="ORF">GCM10007852_14870</name>
</gene>
<dbReference type="PANTHER" id="PTHR39206:SF1">
    <property type="entry name" value="SLL8004 PROTEIN"/>
    <property type="match status" value="1"/>
</dbReference>
<dbReference type="GO" id="GO:0016301">
    <property type="term" value="F:kinase activity"/>
    <property type="evidence" value="ECO:0007669"/>
    <property type="project" value="InterPro"/>
</dbReference>
<evidence type="ECO:0000256" key="1">
    <source>
        <dbReference type="ARBA" id="ARBA00022741"/>
    </source>
</evidence>
<dbReference type="Gene3D" id="3.40.50.300">
    <property type="entry name" value="P-loop containing nucleotide triphosphate hydrolases"/>
    <property type="match status" value="1"/>
</dbReference>
<keyword evidence="1" id="KW-0547">Nucleotide-binding</keyword>
<protein>
    <submittedName>
        <fullName evidence="4">ATPase</fullName>
    </submittedName>
</protein>
<feature type="domain" description="Zeta toxin" evidence="3">
    <location>
        <begin position="2"/>
        <end position="141"/>
    </location>
</feature>
<dbReference type="Pfam" id="PF06414">
    <property type="entry name" value="Zeta_toxin"/>
    <property type="match status" value="1"/>
</dbReference>
<name>A0AA37WJT0_9ALTE</name>
<organism evidence="4 5">
    <name type="scientific">Agaribacter marinus</name>
    <dbReference type="NCBI Taxonomy" id="1431249"/>
    <lineage>
        <taxon>Bacteria</taxon>
        <taxon>Pseudomonadati</taxon>
        <taxon>Pseudomonadota</taxon>
        <taxon>Gammaproteobacteria</taxon>
        <taxon>Alteromonadales</taxon>
        <taxon>Alteromonadaceae</taxon>
        <taxon>Agaribacter</taxon>
    </lineage>
</organism>
<reference evidence="4" key="1">
    <citation type="journal article" date="2014" name="Int. J. Syst. Evol. Microbiol.">
        <title>Complete genome sequence of Corynebacterium casei LMG S-19264T (=DSM 44701T), isolated from a smear-ripened cheese.</title>
        <authorList>
            <consortium name="US DOE Joint Genome Institute (JGI-PGF)"/>
            <person name="Walter F."/>
            <person name="Albersmeier A."/>
            <person name="Kalinowski J."/>
            <person name="Ruckert C."/>
        </authorList>
    </citation>
    <scope>NUCLEOTIDE SEQUENCE</scope>
    <source>
        <strain evidence="4">NBRC 110023</strain>
    </source>
</reference>
<proteinExistence type="predicted"/>
<reference evidence="4" key="2">
    <citation type="submission" date="2023-01" db="EMBL/GenBank/DDBJ databases">
        <title>Draft genome sequence of Agaribacter marinus strain NBRC 110023.</title>
        <authorList>
            <person name="Sun Q."/>
            <person name="Mori K."/>
        </authorList>
    </citation>
    <scope>NUCLEOTIDE SEQUENCE</scope>
    <source>
        <strain evidence="4">NBRC 110023</strain>
    </source>
</reference>
<dbReference type="PANTHER" id="PTHR39206">
    <property type="entry name" value="SLL8004 PROTEIN"/>
    <property type="match status" value="1"/>
</dbReference>
<dbReference type="InterPro" id="IPR027417">
    <property type="entry name" value="P-loop_NTPase"/>
</dbReference>
<evidence type="ECO:0000313" key="5">
    <source>
        <dbReference type="Proteomes" id="UP001156601"/>
    </source>
</evidence>